<feature type="domain" description="ACT" evidence="11">
    <location>
        <begin position="726"/>
        <end position="802"/>
    </location>
</feature>
<dbReference type="CDD" id="cd04900">
    <property type="entry name" value="ACT_UUR-like_1"/>
    <property type="match status" value="1"/>
</dbReference>
<dbReference type="InterPro" id="IPR038770">
    <property type="entry name" value="Na+/solute_symporter_sf"/>
</dbReference>
<keyword evidence="5 10" id="KW-1133">Transmembrane helix</keyword>
<evidence type="ECO:0000256" key="8">
    <source>
        <dbReference type="ARBA" id="ARBA00023136"/>
    </source>
</evidence>
<comment type="caution">
    <text evidence="12">The sequence shown here is derived from an EMBL/GenBank/DDBJ whole genome shotgun (WGS) entry which is preliminary data.</text>
</comment>
<feature type="transmembrane region" description="Helical" evidence="10">
    <location>
        <begin position="100"/>
        <end position="120"/>
    </location>
</feature>
<dbReference type="CDD" id="cd04873">
    <property type="entry name" value="ACT_UUR-ACR-like"/>
    <property type="match status" value="1"/>
</dbReference>
<organism evidence="12">
    <name type="scientific">freshwater metagenome</name>
    <dbReference type="NCBI Taxonomy" id="449393"/>
    <lineage>
        <taxon>unclassified sequences</taxon>
        <taxon>metagenomes</taxon>
        <taxon>ecological metagenomes</taxon>
    </lineage>
</organism>
<evidence type="ECO:0000256" key="4">
    <source>
        <dbReference type="ARBA" id="ARBA00022692"/>
    </source>
</evidence>
<dbReference type="GO" id="GO:0016020">
    <property type="term" value="C:membrane"/>
    <property type="evidence" value="ECO:0007669"/>
    <property type="project" value="UniProtKB-SubCell"/>
</dbReference>
<evidence type="ECO:0000256" key="5">
    <source>
        <dbReference type="ARBA" id="ARBA00022989"/>
    </source>
</evidence>
<dbReference type="PANTHER" id="PTHR43562:SF3">
    <property type="entry name" value="SODIUM ION_PROTON EXCHANGER (EUROFUNG)"/>
    <property type="match status" value="1"/>
</dbReference>
<dbReference type="PROSITE" id="PS51671">
    <property type="entry name" value="ACT"/>
    <property type="match status" value="2"/>
</dbReference>
<feature type="transmembrane region" description="Helical" evidence="10">
    <location>
        <begin position="189"/>
        <end position="213"/>
    </location>
</feature>
<feature type="transmembrane region" description="Helical" evidence="10">
    <location>
        <begin position="306"/>
        <end position="329"/>
    </location>
</feature>
<keyword evidence="3" id="KW-0050">Antiport</keyword>
<dbReference type="InterPro" id="IPR006153">
    <property type="entry name" value="Cation/H_exchanger_TM"/>
</dbReference>
<dbReference type="AlphaFoldDB" id="A0A094S866"/>
<feature type="transmembrane region" description="Helical" evidence="10">
    <location>
        <begin position="159"/>
        <end position="183"/>
    </location>
</feature>
<evidence type="ECO:0000259" key="11">
    <source>
        <dbReference type="PROSITE" id="PS51671"/>
    </source>
</evidence>
<dbReference type="Gene3D" id="1.20.1530.20">
    <property type="match status" value="1"/>
</dbReference>
<dbReference type="Gene3D" id="3.30.70.260">
    <property type="match status" value="1"/>
</dbReference>
<evidence type="ECO:0000256" key="3">
    <source>
        <dbReference type="ARBA" id="ARBA00022449"/>
    </source>
</evidence>
<gene>
    <name evidence="12" type="ORF">GM51_17990</name>
</gene>
<sequence length="887" mass="94927">MISALLSAAGAIDYGRVFADLAIILIVAKVASELFERIHVPAVLGEIVAGIIIGPSMLGLIDPSDAMRILAEIGVIILLADVGLEMDLKELRRVGRASMLVAILGVVLPMSSGVLAGSFLGESLNASLFLGAALAATSVGITARVFGDLRALSSTEARIVLGAAVADDVLGLVILTVVTRIVVQGSVDVAGVISTIGLAVGFLVIAGAVGLTLVPRLLAWVGTRAVSPATVGVLAAGITFGFSAAASSAQLAPIIGAFVAGTALARTDHHDRIARDFKALGSIFIPVFFLQIGIDTDVTKFFSGHVLIVAAVLTVIAIVGKMLSALGAWRTNTDKLLIGIGMVPRGEVGLIFASIGVSVGVFQEDLYAVVLLVVLLTTVITPPLLKWRLTSKDSSSAEPEDENVTEEPVGGWVRVINDEVQLHGVPPSRLVLPLALQSSLHAATAQPNDALLDWMHTHRNSTLQWDEETSQLFLDVLMRGNARSWRFLDVTSVITRALPEVSTAIRARRGDASELDPTHLAQMPTVEALRTKVGRVTLADSSLLLAAFIYDFSTDRSVVSLVDRLSLPPSVRHETRSLLSASALMYAACTTEPYETNTRVLAQLADFLGSPLMVERCRLLTEARGDLEDWQFSTLIEIVTGVQELLAHPELIEGLENSLEAVRRRDAIALTSNPLVIDRIEHAATVFVLAHEAEVITRHATLVEPAPRARTARVSVHETNTPHEWEINIATRDMRGLLARICAVLAERGLEIISADLATWPDSAVLDSFIVRSVAKPNATQIAFELERKLRSRLENPRRLMQSVDAQLNVRLDNDAHPWHSVLTVTGADQPGLVQAVATALAKANINVHHARITTKDNAAADRFEVSTRHGRKVGDQALQKVISSLS</sequence>
<protein>
    <recommendedName>
        <fullName evidence="11">ACT domain-containing protein</fullName>
    </recommendedName>
</protein>
<keyword evidence="7" id="KW-0406">Ion transport</keyword>
<evidence type="ECO:0000256" key="6">
    <source>
        <dbReference type="ARBA" id="ARBA00023053"/>
    </source>
</evidence>
<feature type="transmembrane region" description="Helical" evidence="10">
    <location>
        <begin position="366"/>
        <end position="385"/>
    </location>
</feature>
<feature type="transmembrane region" description="Helical" evidence="10">
    <location>
        <begin position="67"/>
        <end position="88"/>
    </location>
</feature>
<feature type="transmembrane region" description="Helical" evidence="10">
    <location>
        <begin position="248"/>
        <end position="265"/>
    </location>
</feature>
<dbReference type="Pfam" id="PF00999">
    <property type="entry name" value="Na_H_Exchanger"/>
    <property type="match status" value="1"/>
</dbReference>
<proteinExistence type="predicted"/>
<feature type="domain" description="ACT" evidence="11">
    <location>
        <begin position="822"/>
        <end position="887"/>
    </location>
</feature>
<keyword evidence="9" id="KW-0739">Sodium transport</keyword>
<feature type="transmembrane region" description="Helical" evidence="10">
    <location>
        <begin position="6"/>
        <end position="28"/>
    </location>
</feature>
<dbReference type="SUPFAM" id="SSF55021">
    <property type="entry name" value="ACT-like"/>
    <property type="match status" value="2"/>
</dbReference>
<dbReference type="Pfam" id="PF01842">
    <property type="entry name" value="ACT"/>
    <property type="match status" value="1"/>
</dbReference>
<accession>A0A094S866</accession>
<name>A0A094S866_9ZZZZ</name>
<dbReference type="GO" id="GO:0015297">
    <property type="term" value="F:antiporter activity"/>
    <property type="evidence" value="ECO:0007669"/>
    <property type="project" value="UniProtKB-KW"/>
</dbReference>
<comment type="subcellular location">
    <subcellularLocation>
        <location evidence="1">Membrane</location>
        <topology evidence="1">Multi-pass membrane protein</topology>
    </subcellularLocation>
</comment>
<dbReference type="EMBL" id="JNSL01000159">
    <property type="protein sequence ID" value="KGA14118.1"/>
    <property type="molecule type" value="Genomic_DNA"/>
</dbReference>
<evidence type="ECO:0000256" key="9">
    <source>
        <dbReference type="ARBA" id="ARBA00023201"/>
    </source>
</evidence>
<feature type="transmembrane region" description="Helical" evidence="10">
    <location>
        <begin position="126"/>
        <end position="147"/>
    </location>
</feature>
<keyword evidence="2" id="KW-0813">Transport</keyword>
<dbReference type="InterPro" id="IPR002912">
    <property type="entry name" value="ACT_dom"/>
</dbReference>
<evidence type="ECO:0000313" key="12">
    <source>
        <dbReference type="EMBL" id="KGA14118.1"/>
    </source>
</evidence>
<keyword evidence="6" id="KW-0915">Sodium</keyword>
<feature type="transmembrane region" description="Helical" evidence="10">
    <location>
        <begin position="225"/>
        <end position="242"/>
    </location>
</feature>
<dbReference type="GO" id="GO:0006814">
    <property type="term" value="P:sodium ion transport"/>
    <property type="evidence" value="ECO:0007669"/>
    <property type="project" value="UniProtKB-KW"/>
</dbReference>
<evidence type="ECO:0000256" key="7">
    <source>
        <dbReference type="ARBA" id="ARBA00023065"/>
    </source>
</evidence>
<evidence type="ECO:0000256" key="10">
    <source>
        <dbReference type="SAM" id="Phobius"/>
    </source>
</evidence>
<feature type="transmembrane region" description="Helical" evidence="10">
    <location>
        <begin position="277"/>
        <end position="294"/>
    </location>
</feature>
<keyword evidence="4 10" id="KW-0812">Transmembrane</keyword>
<evidence type="ECO:0000256" key="1">
    <source>
        <dbReference type="ARBA" id="ARBA00004141"/>
    </source>
</evidence>
<reference evidence="12" key="1">
    <citation type="submission" date="2014-06" db="EMBL/GenBank/DDBJ databases">
        <title>Key roles for freshwater Actinobacteria revealed by deep metagenomic sequencing.</title>
        <authorList>
            <person name="Ghai R."/>
            <person name="Mizuno C.M."/>
            <person name="Picazo A."/>
            <person name="Camacho A."/>
            <person name="Rodriguez-Valera F."/>
        </authorList>
    </citation>
    <scope>NUCLEOTIDE SEQUENCE</scope>
</reference>
<dbReference type="InterPro" id="IPR045865">
    <property type="entry name" value="ACT-like_dom_sf"/>
</dbReference>
<evidence type="ECO:0000256" key="2">
    <source>
        <dbReference type="ARBA" id="ARBA00022448"/>
    </source>
</evidence>
<dbReference type="GO" id="GO:1902600">
    <property type="term" value="P:proton transmembrane transport"/>
    <property type="evidence" value="ECO:0007669"/>
    <property type="project" value="InterPro"/>
</dbReference>
<dbReference type="PANTHER" id="PTHR43562">
    <property type="entry name" value="NAPA-TYPE SODIUM/HYDROGEN ANTIPORTER"/>
    <property type="match status" value="1"/>
</dbReference>
<feature type="transmembrane region" description="Helical" evidence="10">
    <location>
        <begin position="40"/>
        <end position="61"/>
    </location>
</feature>
<keyword evidence="8 10" id="KW-0472">Membrane</keyword>